<evidence type="ECO:0000256" key="4">
    <source>
        <dbReference type="ARBA" id="ARBA00022475"/>
    </source>
</evidence>
<protein>
    <submittedName>
        <fullName evidence="13">Cytochrome d ubiquinol oxidase subunit I</fullName>
    </submittedName>
</protein>
<feature type="transmembrane region" description="Helical" evidence="12">
    <location>
        <begin position="317"/>
        <end position="342"/>
    </location>
</feature>
<dbReference type="OrthoDB" id="9807042at2"/>
<dbReference type="Proteomes" id="UP000184016">
    <property type="component" value="Unassembled WGS sequence"/>
</dbReference>
<reference evidence="14" key="1">
    <citation type="submission" date="2016-11" db="EMBL/GenBank/DDBJ databases">
        <authorList>
            <person name="Varghese N."/>
            <person name="Submissions S."/>
        </authorList>
    </citation>
    <scope>NUCLEOTIDE SEQUENCE [LARGE SCALE GENOMIC DNA]</scope>
    <source>
        <strain evidence="14">USBA-503</strain>
    </source>
</reference>
<comment type="subcellular location">
    <subcellularLocation>
        <location evidence="1">Cell membrane</location>
        <topology evidence="1">Multi-pass membrane protein</topology>
    </subcellularLocation>
</comment>
<dbReference type="AlphaFoldDB" id="A0A1M6MKU1"/>
<keyword evidence="9 12" id="KW-1133">Transmembrane helix</keyword>
<keyword evidence="5 12" id="KW-0349">Heme</keyword>
<keyword evidence="14" id="KW-1185">Reference proteome</keyword>
<evidence type="ECO:0000256" key="3">
    <source>
        <dbReference type="ARBA" id="ARBA00022448"/>
    </source>
</evidence>
<feature type="transmembrane region" description="Helical" evidence="12">
    <location>
        <begin position="181"/>
        <end position="204"/>
    </location>
</feature>
<name>A0A1M6MKU1_9BACL</name>
<sequence>MDHVHLARALFGMSLGFHIIYATLGVGIPFMVTVAEVSYALTGDHDYAVMAKRWTRGFTVLLAVSITTGTTVALQLSLLWPKFMQLVGQVIALPFLIEVFAFFLEALFMSIYVYAADRIPRRWRILSVLLVAIGAAASALLITDANAFMNAPQGFRLVNGRAVDIHPWQAVFNRALPTSDFHVMMTAYMAVGFVTAAIAAYGLLKKSHTERERKHQYKALMLSLALGGLFGLVAAISGDSAGKYLAKYQPEKLAVAEGLFQTQAHAPLVIGGWVSGTRQDVIGGIKIPDFLSWLATERLDGVVLGLNSFPRDTWPPLFLHLFFDGMVGIGTLLIFFAIFAWLVKTLRKQHEYPFPNWMLGVTVLTGPLAMLAIELGWIYACIGRQPWIIYHVMRTADAVTSAPYVGWMFVLFMLLYLLLAIGSITVLRFYFSRHPLSDDIDPSAPKPRRVVWLP</sequence>
<dbReference type="Pfam" id="PF01654">
    <property type="entry name" value="Cyt_bd_oxida_I"/>
    <property type="match status" value="1"/>
</dbReference>
<dbReference type="GO" id="GO:0070069">
    <property type="term" value="C:cytochrome complex"/>
    <property type="evidence" value="ECO:0007669"/>
    <property type="project" value="UniProtKB-UniRule"/>
</dbReference>
<feature type="transmembrane region" description="Helical" evidence="12">
    <location>
        <begin position="216"/>
        <end position="236"/>
    </location>
</feature>
<keyword evidence="4 12" id="KW-1003">Cell membrane</keyword>
<dbReference type="EMBL" id="FRAF01000004">
    <property type="protein sequence ID" value="SHJ83893.1"/>
    <property type="molecule type" value="Genomic_DNA"/>
</dbReference>
<feature type="transmembrane region" description="Helical" evidence="12">
    <location>
        <begin position="354"/>
        <end position="380"/>
    </location>
</feature>
<accession>A0A1M6MKU1</accession>
<gene>
    <name evidence="13" type="ORF">SAMN05443507_10493</name>
</gene>
<feature type="transmembrane region" description="Helical" evidence="12">
    <location>
        <begin position="125"/>
        <end position="143"/>
    </location>
</feature>
<dbReference type="PANTHER" id="PTHR30365:SF14">
    <property type="entry name" value="CYTOCHROME BD MENAQUINOL OXIDASE SUBUNIT I-RELATED"/>
    <property type="match status" value="1"/>
</dbReference>
<dbReference type="GO" id="GO:0046872">
    <property type="term" value="F:metal ion binding"/>
    <property type="evidence" value="ECO:0007669"/>
    <property type="project" value="UniProtKB-UniRule"/>
</dbReference>
<evidence type="ECO:0000256" key="12">
    <source>
        <dbReference type="PIRNR" id="PIRNR006446"/>
    </source>
</evidence>
<keyword evidence="11 12" id="KW-0472">Membrane</keyword>
<evidence type="ECO:0000256" key="11">
    <source>
        <dbReference type="ARBA" id="ARBA00023136"/>
    </source>
</evidence>
<evidence type="ECO:0000256" key="9">
    <source>
        <dbReference type="ARBA" id="ARBA00022989"/>
    </source>
</evidence>
<dbReference type="GO" id="GO:0019646">
    <property type="term" value="P:aerobic electron transport chain"/>
    <property type="evidence" value="ECO:0007669"/>
    <property type="project" value="InterPro"/>
</dbReference>
<evidence type="ECO:0000256" key="8">
    <source>
        <dbReference type="ARBA" id="ARBA00022982"/>
    </source>
</evidence>
<proteinExistence type="inferred from homology"/>
<keyword evidence="8 12" id="KW-0249">Electron transport</keyword>
<organism evidence="13 14">
    <name type="scientific">Alicyclobacillus tolerans</name>
    <dbReference type="NCBI Taxonomy" id="90970"/>
    <lineage>
        <taxon>Bacteria</taxon>
        <taxon>Bacillati</taxon>
        <taxon>Bacillota</taxon>
        <taxon>Bacilli</taxon>
        <taxon>Bacillales</taxon>
        <taxon>Alicyclobacillaceae</taxon>
        <taxon>Alicyclobacillus</taxon>
    </lineage>
</organism>
<keyword evidence="10 12" id="KW-0408">Iron</keyword>
<evidence type="ECO:0000256" key="10">
    <source>
        <dbReference type="ARBA" id="ARBA00023004"/>
    </source>
</evidence>
<feature type="transmembrane region" description="Helical" evidence="12">
    <location>
        <begin position="15"/>
        <end position="37"/>
    </location>
</feature>
<feature type="transmembrane region" description="Helical" evidence="12">
    <location>
        <begin position="404"/>
        <end position="427"/>
    </location>
</feature>
<dbReference type="STRING" id="1830138.SAMN05443507_10493"/>
<evidence type="ECO:0000256" key="5">
    <source>
        <dbReference type="ARBA" id="ARBA00022617"/>
    </source>
</evidence>
<keyword evidence="6 12" id="KW-0812">Transmembrane</keyword>
<keyword evidence="3 12" id="KW-0813">Transport</keyword>
<feature type="transmembrane region" description="Helical" evidence="12">
    <location>
        <begin position="86"/>
        <end position="113"/>
    </location>
</feature>
<feature type="transmembrane region" description="Helical" evidence="12">
    <location>
        <begin position="58"/>
        <end position="80"/>
    </location>
</feature>
<dbReference type="RefSeq" id="WP_072873169.1">
    <property type="nucleotide sequence ID" value="NZ_FRAF01000004.1"/>
</dbReference>
<keyword evidence="7 12" id="KW-0479">Metal-binding</keyword>
<comment type="similarity">
    <text evidence="2 12">Belongs to the cytochrome ubiquinol oxidase subunit 1 family.</text>
</comment>
<dbReference type="InterPro" id="IPR002585">
    <property type="entry name" value="Cyt-d_ubiquinol_oxidase_su_1"/>
</dbReference>
<dbReference type="GO" id="GO:0016682">
    <property type="term" value="F:oxidoreductase activity, acting on diphenols and related substances as donors, oxygen as acceptor"/>
    <property type="evidence" value="ECO:0007669"/>
    <property type="project" value="TreeGrafter"/>
</dbReference>
<dbReference type="GO" id="GO:0009055">
    <property type="term" value="F:electron transfer activity"/>
    <property type="evidence" value="ECO:0007669"/>
    <property type="project" value="UniProtKB-UniRule"/>
</dbReference>
<dbReference type="GO" id="GO:0005886">
    <property type="term" value="C:plasma membrane"/>
    <property type="evidence" value="ECO:0007669"/>
    <property type="project" value="UniProtKB-SubCell"/>
</dbReference>
<evidence type="ECO:0000256" key="1">
    <source>
        <dbReference type="ARBA" id="ARBA00004651"/>
    </source>
</evidence>
<evidence type="ECO:0000256" key="2">
    <source>
        <dbReference type="ARBA" id="ARBA00009819"/>
    </source>
</evidence>
<evidence type="ECO:0000256" key="6">
    <source>
        <dbReference type="ARBA" id="ARBA00022692"/>
    </source>
</evidence>
<dbReference type="PIRSF" id="PIRSF006446">
    <property type="entry name" value="Cyt_quinol_oxidase_1"/>
    <property type="match status" value="1"/>
</dbReference>
<evidence type="ECO:0000313" key="13">
    <source>
        <dbReference type="EMBL" id="SHJ83893.1"/>
    </source>
</evidence>
<evidence type="ECO:0000256" key="7">
    <source>
        <dbReference type="ARBA" id="ARBA00022723"/>
    </source>
</evidence>
<evidence type="ECO:0000313" key="14">
    <source>
        <dbReference type="Proteomes" id="UP000184016"/>
    </source>
</evidence>
<dbReference type="GO" id="GO:0020037">
    <property type="term" value="F:heme binding"/>
    <property type="evidence" value="ECO:0007669"/>
    <property type="project" value="TreeGrafter"/>
</dbReference>
<dbReference type="PANTHER" id="PTHR30365">
    <property type="entry name" value="CYTOCHROME D UBIQUINOL OXIDASE"/>
    <property type="match status" value="1"/>
</dbReference>